<feature type="signal peptide" evidence="1">
    <location>
        <begin position="1"/>
        <end position="20"/>
    </location>
</feature>
<sequence length="188" mass="20206">MVAIAVGVLALTAGAAAASASPAGGSALDAVHSRFDPVARPAAPLDGDVTAFHGFSTLQNLVVQSHGFDLEGEIHGRLRTFNFKSLWQVYNLPSSDSWKIWVVSFKHDSSRSVLKEVFHSEQLIDVNIDVKFRVSAANLRGVSSLRIGFETLRLQLDGQTKDFTVVNGASGGAKDQNNNDVPVDFQQV</sequence>
<proteinExistence type="predicted"/>
<dbReference type="EMBL" id="JACGZW010000013">
    <property type="protein sequence ID" value="MBB1158444.1"/>
    <property type="molecule type" value="Genomic_DNA"/>
</dbReference>
<organism evidence="2 3">
    <name type="scientific">Amycolatopsis dendrobii</name>
    <dbReference type="NCBI Taxonomy" id="2760662"/>
    <lineage>
        <taxon>Bacteria</taxon>
        <taxon>Bacillati</taxon>
        <taxon>Actinomycetota</taxon>
        <taxon>Actinomycetes</taxon>
        <taxon>Pseudonocardiales</taxon>
        <taxon>Pseudonocardiaceae</taxon>
        <taxon>Amycolatopsis</taxon>
    </lineage>
</organism>
<name>A0A7W3ZEY3_9PSEU</name>
<keyword evidence="1" id="KW-0732">Signal</keyword>
<reference evidence="2 3" key="1">
    <citation type="submission" date="2020-08" db="EMBL/GenBank/DDBJ databases">
        <title>Amycolatopsis sp. nov. DR6-1 isolated from Dendrobium heterocarpum.</title>
        <authorList>
            <person name="Tedsree N."/>
            <person name="Kuncharoen N."/>
            <person name="Likhitwitayawuid K."/>
            <person name="Tanasupawat S."/>
        </authorList>
    </citation>
    <scope>NUCLEOTIDE SEQUENCE [LARGE SCALE GENOMIC DNA]</scope>
    <source>
        <strain evidence="2 3">DR6-1</strain>
    </source>
</reference>
<feature type="chain" id="PRO_5031405865" evidence="1">
    <location>
        <begin position="21"/>
        <end position="188"/>
    </location>
</feature>
<dbReference type="AlphaFoldDB" id="A0A7W3ZEY3"/>
<protein>
    <submittedName>
        <fullName evidence="2">Uncharacterized protein</fullName>
    </submittedName>
</protein>
<dbReference type="RefSeq" id="WP_182895199.1">
    <property type="nucleotide sequence ID" value="NZ_JACGZW010000013.1"/>
</dbReference>
<evidence type="ECO:0000313" key="3">
    <source>
        <dbReference type="Proteomes" id="UP000526734"/>
    </source>
</evidence>
<evidence type="ECO:0000313" key="2">
    <source>
        <dbReference type="EMBL" id="MBB1158444.1"/>
    </source>
</evidence>
<evidence type="ECO:0000256" key="1">
    <source>
        <dbReference type="SAM" id="SignalP"/>
    </source>
</evidence>
<keyword evidence="3" id="KW-1185">Reference proteome</keyword>
<gene>
    <name evidence="2" type="ORF">H4281_35300</name>
</gene>
<accession>A0A7W3ZEY3</accession>
<dbReference type="Proteomes" id="UP000526734">
    <property type="component" value="Unassembled WGS sequence"/>
</dbReference>
<comment type="caution">
    <text evidence="2">The sequence shown here is derived from an EMBL/GenBank/DDBJ whole genome shotgun (WGS) entry which is preliminary data.</text>
</comment>